<dbReference type="Gene3D" id="2.130.10.10">
    <property type="entry name" value="YVTN repeat-like/Quinoprotein amine dehydrogenase"/>
    <property type="match status" value="5"/>
</dbReference>
<dbReference type="SUPFAM" id="SSF82171">
    <property type="entry name" value="DPP6 N-terminal domain-like"/>
    <property type="match status" value="1"/>
</dbReference>
<comment type="caution">
    <text evidence="7">The sequence shown here is derived from an EMBL/GenBank/DDBJ whole genome shotgun (WGS) entry which is preliminary data.</text>
</comment>
<dbReference type="PANTHER" id="PTHR19879:SF9">
    <property type="entry name" value="TRANSCRIPTION INITIATION FACTOR TFIID SUBUNIT 5"/>
    <property type="match status" value="1"/>
</dbReference>
<evidence type="ECO:0000256" key="5">
    <source>
        <dbReference type="SAM" id="Phobius"/>
    </source>
</evidence>
<dbReference type="PROSITE" id="PS50082">
    <property type="entry name" value="WD_REPEATS_2"/>
    <property type="match status" value="5"/>
</dbReference>
<feature type="repeat" description="WD" evidence="3">
    <location>
        <begin position="614"/>
        <end position="645"/>
    </location>
</feature>
<dbReference type="InterPro" id="IPR015943">
    <property type="entry name" value="WD40/YVTN_repeat-like_dom_sf"/>
</dbReference>
<feature type="compositionally biased region" description="Basic and acidic residues" evidence="4">
    <location>
        <begin position="257"/>
        <end position="270"/>
    </location>
</feature>
<dbReference type="Gene3D" id="3.40.50.10140">
    <property type="entry name" value="Toll/interleukin-1 receptor homology (TIR) domain"/>
    <property type="match status" value="1"/>
</dbReference>
<dbReference type="InterPro" id="IPR001680">
    <property type="entry name" value="WD40_rpt"/>
</dbReference>
<dbReference type="SUPFAM" id="SSF50998">
    <property type="entry name" value="Quinoprotein alcohol dehydrogenase-like"/>
    <property type="match status" value="1"/>
</dbReference>
<feature type="domain" description="TIR" evidence="6">
    <location>
        <begin position="1"/>
        <end position="126"/>
    </location>
</feature>
<dbReference type="RefSeq" id="WP_203938908.1">
    <property type="nucleotide sequence ID" value="NZ_BAAAGJ010000022.1"/>
</dbReference>
<feature type="repeat" description="WD" evidence="3">
    <location>
        <begin position="519"/>
        <end position="560"/>
    </location>
</feature>
<feature type="compositionally biased region" description="Low complexity" evidence="4">
    <location>
        <begin position="315"/>
        <end position="327"/>
    </location>
</feature>
<evidence type="ECO:0000256" key="4">
    <source>
        <dbReference type="SAM" id="MobiDB-lite"/>
    </source>
</evidence>
<dbReference type="PANTHER" id="PTHR19879">
    <property type="entry name" value="TRANSCRIPTION INITIATION FACTOR TFIID"/>
    <property type="match status" value="1"/>
</dbReference>
<feature type="repeat" description="WD" evidence="3">
    <location>
        <begin position="958"/>
        <end position="999"/>
    </location>
</feature>
<dbReference type="SMART" id="SM00255">
    <property type="entry name" value="TIR"/>
    <property type="match status" value="1"/>
</dbReference>
<keyword evidence="8" id="KW-1185">Reference proteome</keyword>
<keyword evidence="2" id="KW-0677">Repeat</keyword>
<feature type="repeat" description="WD" evidence="3">
    <location>
        <begin position="736"/>
        <end position="770"/>
    </location>
</feature>
<feature type="transmembrane region" description="Helical" evidence="5">
    <location>
        <begin position="188"/>
        <end position="211"/>
    </location>
</feature>
<keyword evidence="5" id="KW-1133">Transmembrane helix</keyword>
<keyword evidence="5" id="KW-0472">Membrane</keyword>
<dbReference type="Proteomes" id="UP000652013">
    <property type="component" value="Unassembled WGS sequence"/>
</dbReference>
<dbReference type="InterPro" id="IPR019775">
    <property type="entry name" value="WD40_repeat_CS"/>
</dbReference>
<dbReference type="InterPro" id="IPR035897">
    <property type="entry name" value="Toll_tir_struct_dom_sf"/>
</dbReference>
<evidence type="ECO:0000256" key="1">
    <source>
        <dbReference type="ARBA" id="ARBA00022574"/>
    </source>
</evidence>
<dbReference type="Pfam" id="PF13676">
    <property type="entry name" value="TIR_2"/>
    <property type="match status" value="1"/>
</dbReference>
<feature type="region of interest" description="Disordered" evidence="4">
    <location>
        <begin position="315"/>
        <end position="381"/>
    </location>
</feature>
<keyword evidence="1 3" id="KW-0853">WD repeat</keyword>
<sequence>MKFNGFISYSHAADGRLAPAVQRGLHHLAKPWHRRRALWIFRDQTGLSVTPTLWTSIQNALDGSDYFVLMASPEAANSHWVNREIDHWLATKSPDRILPVVTDGDWQWDPATGDFTESSTAVPEALRGVFTEEPLYLDLRWARDDQQLSLRHSRFRDAIAQLAAPMHGVSKDDLEGEDVRQHRRARRLWSFAAASLMLLTFVSVLTGLLALHNADRANASAAEARRQQQAASEQRGYAEQSAAESLRQQKNAQQQEARARAAAEEVRRQEALAREQKTLAAKASTAAEKQQANARYQRALADTAAARARQQEILAQQQRNAAEQAAAETRRQEERARLQETRAREQEQRAEEAAQNARRQERIAAEHERKAKEAEGEARRQQHIAISRRLVNQAKANIDAEPQAALRLGLAAERIRADAETRGGLAGLVASTHYAGALGGAHEVAYGPDGLLALAEPSGTVSLWDVRNRATPIRLSTLGASRYVGRLTFSPDGRTLTLVEPANVGALWDVSDRAQPTRIATLPHAVNNLMFSPDGRTVVSTGYDGRTVLWDASNRAQPKLLTALSGIPASARIAFNGDGRAMVTSGDPSVVWDLSDPAHPTPTATLPEALPDGMAFNPKRPILAAGGRNGTVHIWDLTDPAYPRQEVLTGHAEWAAGLAFHPDGSILAVSDGEKVTLWNTAGSSGSLRLQTLDRVRGGAASLEFSPDGRTLATVNGAETKLWNVADRGAPEPVADLVAHRRPVMTMAYRAGGKTLATVDADGKAVFWDMRRVGNPAPSATLQFSGGDVNAALTADGRTLAVASLAHGVTLTDVTDPHDPVTLGSFQEWVPRTTTMMFSPDGRTIAILAHRTLKLWDVSDPRHPVKLGVLTGDAVQGRQLAFSPDSRTIAVVAYNTVTLIDVTDRAAPVRVAEVPAQSTQALSVAFSPDGNTLATGGYDRTAVLWNVTDRARPHRLATLVNPTGWVGSLAFGPDGRTLAAGIADRTVMLWDITDGATPVRFTATKRTEAQTGMMLFSPDGRTFTVGSDLNRKSPAVTVWDYSELNDLRADPVAHACAIAGNGLSPDEWARHIPELPYRRSCDG</sequence>
<feature type="repeat" description="WD" evidence="3">
    <location>
        <begin position="913"/>
        <end position="954"/>
    </location>
</feature>
<name>A0A8J4DJ00_9ACTN</name>
<dbReference type="PROSITE" id="PS50104">
    <property type="entry name" value="TIR"/>
    <property type="match status" value="1"/>
</dbReference>
<dbReference type="InterPro" id="IPR011047">
    <property type="entry name" value="Quinoprotein_ADH-like_sf"/>
</dbReference>
<dbReference type="SMART" id="SM00320">
    <property type="entry name" value="WD40"/>
    <property type="match status" value="11"/>
</dbReference>
<evidence type="ECO:0000259" key="6">
    <source>
        <dbReference type="PROSITE" id="PS50104"/>
    </source>
</evidence>
<feature type="compositionally biased region" description="Low complexity" evidence="4">
    <location>
        <begin position="222"/>
        <end position="235"/>
    </location>
</feature>
<evidence type="ECO:0000256" key="3">
    <source>
        <dbReference type="PROSITE-ProRule" id="PRU00221"/>
    </source>
</evidence>
<dbReference type="PROSITE" id="PS00678">
    <property type="entry name" value="WD_REPEATS_1"/>
    <property type="match status" value="5"/>
</dbReference>
<evidence type="ECO:0000313" key="8">
    <source>
        <dbReference type="Proteomes" id="UP000652013"/>
    </source>
</evidence>
<proteinExistence type="predicted"/>
<dbReference type="AlphaFoldDB" id="A0A8J4DJ00"/>
<gene>
    <name evidence="7" type="ORF">Sya03_29940</name>
</gene>
<evidence type="ECO:0000256" key="2">
    <source>
        <dbReference type="ARBA" id="ARBA00022737"/>
    </source>
</evidence>
<reference evidence="7" key="1">
    <citation type="submission" date="2021-01" db="EMBL/GenBank/DDBJ databases">
        <title>Whole genome shotgun sequence of Spirilliplanes yamanashiensis NBRC 15828.</title>
        <authorList>
            <person name="Komaki H."/>
            <person name="Tamura T."/>
        </authorList>
    </citation>
    <scope>NUCLEOTIDE SEQUENCE</scope>
    <source>
        <strain evidence="7">NBRC 15828</strain>
    </source>
</reference>
<keyword evidence="5" id="KW-0812">Transmembrane</keyword>
<dbReference type="InterPro" id="IPR000157">
    <property type="entry name" value="TIR_dom"/>
</dbReference>
<dbReference type="GO" id="GO:0007165">
    <property type="term" value="P:signal transduction"/>
    <property type="evidence" value="ECO:0007669"/>
    <property type="project" value="InterPro"/>
</dbReference>
<protein>
    <recommendedName>
        <fullName evidence="6">TIR domain-containing protein</fullName>
    </recommendedName>
</protein>
<feature type="compositionally biased region" description="Polar residues" evidence="4">
    <location>
        <begin position="242"/>
        <end position="251"/>
    </location>
</feature>
<dbReference type="Pfam" id="PF00400">
    <property type="entry name" value="WD40"/>
    <property type="match status" value="6"/>
</dbReference>
<feature type="region of interest" description="Disordered" evidence="4">
    <location>
        <begin position="222"/>
        <end position="270"/>
    </location>
</feature>
<dbReference type="SUPFAM" id="SSF52200">
    <property type="entry name" value="Toll/Interleukin receptor TIR domain"/>
    <property type="match status" value="1"/>
</dbReference>
<organism evidence="7 8">
    <name type="scientific">Spirilliplanes yamanashiensis</name>
    <dbReference type="NCBI Taxonomy" id="42233"/>
    <lineage>
        <taxon>Bacteria</taxon>
        <taxon>Bacillati</taxon>
        <taxon>Actinomycetota</taxon>
        <taxon>Actinomycetes</taxon>
        <taxon>Micromonosporales</taxon>
        <taxon>Micromonosporaceae</taxon>
        <taxon>Spirilliplanes</taxon>
    </lineage>
</organism>
<dbReference type="PROSITE" id="PS50294">
    <property type="entry name" value="WD_REPEATS_REGION"/>
    <property type="match status" value="3"/>
</dbReference>
<accession>A0A8J4DJ00</accession>
<dbReference type="EMBL" id="BOOY01000022">
    <property type="protein sequence ID" value="GIJ03642.1"/>
    <property type="molecule type" value="Genomic_DNA"/>
</dbReference>
<evidence type="ECO:0000313" key="7">
    <source>
        <dbReference type="EMBL" id="GIJ03642.1"/>
    </source>
</evidence>
<feature type="compositionally biased region" description="Basic and acidic residues" evidence="4">
    <location>
        <begin position="328"/>
        <end position="380"/>
    </location>
</feature>